<protein>
    <recommendedName>
        <fullName evidence="3">Lipoprotein</fullName>
    </recommendedName>
</protein>
<proteinExistence type="predicted"/>
<organism evidence="1 2">
    <name type="scientific">candidate division CSSED10-310 bacterium</name>
    <dbReference type="NCBI Taxonomy" id="2855610"/>
    <lineage>
        <taxon>Bacteria</taxon>
        <taxon>Bacteria division CSSED10-310</taxon>
    </lineage>
</organism>
<comment type="caution">
    <text evidence="1">The sequence shown here is derived from an EMBL/GenBank/DDBJ whole genome shotgun (WGS) entry which is preliminary data.</text>
</comment>
<evidence type="ECO:0008006" key="3">
    <source>
        <dbReference type="Google" id="ProtNLM"/>
    </source>
</evidence>
<evidence type="ECO:0000313" key="2">
    <source>
        <dbReference type="Proteomes" id="UP001594351"/>
    </source>
</evidence>
<evidence type="ECO:0000313" key="1">
    <source>
        <dbReference type="EMBL" id="MFC1849689.1"/>
    </source>
</evidence>
<gene>
    <name evidence="1" type="ORF">ACFL27_05710</name>
</gene>
<sequence>MKNKDLTYRSKNDRNRTISRHLSMVCLLSTVLVLNHCSFRHPSSAPGNKKIKNALHLIANTKTGFVPFSITLTARLKSKVVFPDQPGKFIFLWIQEMPSGYSYHAREEFELSSDPGEDDQFFYHTYHLEQSGRHFFYLILFPDDAEKRIVSNKVSVLSRTTGFD</sequence>
<name>A0ABV6YU28_UNCC1</name>
<dbReference type="EMBL" id="JBHPBY010000053">
    <property type="protein sequence ID" value="MFC1849689.1"/>
    <property type="molecule type" value="Genomic_DNA"/>
</dbReference>
<dbReference type="Proteomes" id="UP001594351">
    <property type="component" value="Unassembled WGS sequence"/>
</dbReference>
<keyword evidence="2" id="KW-1185">Reference proteome</keyword>
<accession>A0ABV6YU28</accession>
<reference evidence="1 2" key="1">
    <citation type="submission" date="2024-09" db="EMBL/GenBank/DDBJ databases">
        <title>Laminarin stimulates single cell rates of sulfate reduction while oxygen inhibits transcriptomic activity in coastal marine sediment.</title>
        <authorList>
            <person name="Lindsay M."/>
            <person name="Orcutt B."/>
            <person name="Emerson D."/>
            <person name="Stepanauskas R."/>
            <person name="D'Angelo T."/>
        </authorList>
    </citation>
    <scope>NUCLEOTIDE SEQUENCE [LARGE SCALE GENOMIC DNA]</scope>
    <source>
        <strain evidence="1">SAG AM-311-K15</strain>
    </source>
</reference>